<evidence type="ECO:0000313" key="3">
    <source>
        <dbReference type="Proteomes" id="UP001371305"/>
    </source>
</evidence>
<gene>
    <name evidence="2" type="ORF">WKV53_07465</name>
</gene>
<dbReference type="InterPro" id="IPR012334">
    <property type="entry name" value="Pectin_lyas_fold"/>
</dbReference>
<dbReference type="SMART" id="SM00710">
    <property type="entry name" value="PbH1"/>
    <property type="match status" value="4"/>
</dbReference>
<name>A0ABU9ATD7_9BACT</name>
<evidence type="ECO:0000259" key="1">
    <source>
        <dbReference type="Pfam" id="PF13229"/>
    </source>
</evidence>
<comment type="caution">
    <text evidence="2">The sequence shown here is derived from an EMBL/GenBank/DDBJ whole genome shotgun (WGS) entry which is preliminary data.</text>
</comment>
<protein>
    <submittedName>
        <fullName evidence="2">Right-handed parallel beta-helix repeat-containing protein</fullName>
    </submittedName>
</protein>
<dbReference type="InterPro" id="IPR059226">
    <property type="entry name" value="Choice_anch_Q_dom"/>
</dbReference>
<feature type="domain" description="Right handed beta helix" evidence="1">
    <location>
        <begin position="155"/>
        <end position="321"/>
    </location>
</feature>
<organism evidence="2 3">
    <name type="scientific">Luteolibacter soli</name>
    <dbReference type="NCBI Taxonomy" id="3135280"/>
    <lineage>
        <taxon>Bacteria</taxon>
        <taxon>Pseudomonadati</taxon>
        <taxon>Verrucomicrobiota</taxon>
        <taxon>Verrucomicrobiia</taxon>
        <taxon>Verrucomicrobiales</taxon>
        <taxon>Verrucomicrobiaceae</taxon>
        <taxon>Luteolibacter</taxon>
    </lineage>
</organism>
<dbReference type="Proteomes" id="UP001371305">
    <property type="component" value="Unassembled WGS sequence"/>
</dbReference>
<accession>A0ABU9ATD7</accession>
<keyword evidence="3" id="KW-1185">Reference proteome</keyword>
<evidence type="ECO:0000313" key="2">
    <source>
        <dbReference type="EMBL" id="MEK7950327.1"/>
    </source>
</evidence>
<dbReference type="InterPro" id="IPR006626">
    <property type="entry name" value="PbH1"/>
</dbReference>
<dbReference type="EMBL" id="JBBUKT010000002">
    <property type="protein sequence ID" value="MEK7950327.1"/>
    <property type="molecule type" value="Genomic_DNA"/>
</dbReference>
<sequence>MCLVAPAVQAATYHVDPATGNMSNPGTASQPWSTLEAVFTANKTFAAGDEILLYSGYHGAPIVKGNNSDFVKIRPAAGATPKLKNLIVRSGSRWDISGLDICPEHQAAGTTYTSAPLVEIESSANYITMHDCLTRGALSTSGWSIDNWKNLAGRGIRTAATNTLLENNRIEVSSHALTVRRTASFTTVRKNTIKGFSCDGMQALADDCLYEGNTITDGYIFDNAHNHDDFFQSWSVGSDGFTSGEGTIARVTVRGNLFISRTDRNQPYPTEPQGIGLFDGYYQDWVIENNVIATNAGHGIAIYGAIDCKVVNNTVIENPFNAPSSTRPWIKIAAHKTRTTPSTGNLVRNNITAKPVDPVADSSTVDYNQTTTSYTSYFADFSNFDFKLKSTSPAKDAGTTASAPLTDIAGTVRSAPYDLGAYEFGASSGAAGTTYASWLQANGLPVDGSGLGAKTANPSKDGVTNEMKFALGLPTTVQGHGGRVTTGTSIVSNQRYLTLTFICPDPAPEGVSYEVESAANLSAWSATSVTEMSNTVTGGLRTRIFRDTAPIGRDAKRFIRLEATAP</sequence>
<dbReference type="InterPro" id="IPR022441">
    <property type="entry name" value="Para_beta_helix_rpt-2"/>
</dbReference>
<dbReference type="SUPFAM" id="SSF51126">
    <property type="entry name" value="Pectin lyase-like"/>
    <property type="match status" value="1"/>
</dbReference>
<reference evidence="2 3" key="1">
    <citation type="submission" date="2024-04" db="EMBL/GenBank/DDBJ databases">
        <title>Luteolibacter sp. isolated from soil.</title>
        <authorList>
            <person name="An J."/>
        </authorList>
    </citation>
    <scope>NUCLEOTIDE SEQUENCE [LARGE SCALE GENOMIC DNA]</scope>
    <source>
        <strain evidence="2 3">Y139</strain>
    </source>
</reference>
<proteinExistence type="predicted"/>
<dbReference type="InterPro" id="IPR011050">
    <property type="entry name" value="Pectin_lyase_fold/virulence"/>
</dbReference>
<dbReference type="NCBIfam" id="NF041518">
    <property type="entry name" value="choice_anch_Q"/>
    <property type="match status" value="1"/>
</dbReference>
<dbReference type="Gene3D" id="2.160.20.10">
    <property type="entry name" value="Single-stranded right-handed beta-helix, Pectin lyase-like"/>
    <property type="match status" value="1"/>
</dbReference>
<dbReference type="InterPro" id="IPR039448">
    <property type="entry name" value="Beta_helix"/>
</dbReference>
<dbReference type="Pfam" id="PF13229">
    <property type="entry name" value="Beta_helix"/>
    <property type="match status" value="1"/>
</dbReference>
<dbReference type="NCBIfam" id="TIGR03804">
    <property type="entry name" value="para_beta_helix"/>
    <property type="match status" value="1"/>
</dbReference>